<dbReference type="Proteomes" id="UP000309117">
    <property type="component" value="Unassembled WGS sequence"/>
</dbReference>
<accession>A0A4S2BKH5</accession>
<keyword evidence="1" id="KW-1133">Transmembrane helix</keyword>
<evidence type="ECO:0000256" key="1">
    <source>
        <dbReference type="SAM" id="Phobius"/>
    </source>
</evidence>
<organism evidence="2 3">
    <name type="scientific">Lactobacillus intestinalis</name>
    <dbReference type="NCBI Taxonomy" id="151781"/>
    <lineage>
        <taxon>Bacteria</taxon>
        <taxon>Bacillati</taxon>
        <taxon>Bacillota</taxon>
        <taxon>Bacilli</taxon>
        <taxon>Lactobacillales</taxon>
        <taxon>Lactobacillaceae</taxon>
        <taxon>Lactobacillus</taxon>
    </lineage>
</organism>
<feature type="transmembrane region" description="Helical" evidence="1">
    <location>
        <begin position="144"/>
        <end position="165"/>
    </location>
</feature>
<feature type="transmembrane region" description="Helical" evidence="1">
    <location>
        <begin position="7"/>
        <end position="25"/>
    </location>
</feature>
<reference evidence="2 3" key="1">
    <citation type="submission" date="2019-04" db="EMBL/GenBank/DDBJ databases">
        <title>Microbes associate with the intestines of laboratory mice.</title>
        <authorList>
            <person name="Navarre W."/>
            <person name="Wong E."/>
            <person name="Huang K."/>
            <person name="Tropini C."/>
            <person name="Ng K."/>
            <person name="Yu B."/>
        </authorList>
    </citation>
    <scope>NUCLEOTIDE SEQUENCE [LARGE SCALE GENOMIC DNA]</scope>
    <source>
        <strain evidence="2 3">NM61_E11</strain>
    </source>
</reference>
<gene>
    <name evidence="2" type="ORF">E5351_05905</name>
</gene>
<dbReference type="AlphaFoldDB" id="A0A4S2BKH5"/>
<feature type="transmembrane region" description="Helical" evidence="1">
    <location>
        <begin position="209"/>
        <end position="229"/>
    </location>
</feature>
<name>A0A4S2BKH5_9LACO</name>
<dbReference type="RefSeq" id="WP_004044897.1">
    <property type="nucleotide sequence ID" value="NZ_AQFR02000003.1"/>
</dbReference>
<feature type="transmembrane region" description="Helical" evidence="1">
    <location>
        <begin position="172"/>
        <end position="189"/>
    </location>
</feature>
<keyword evidence="1" id="KW-0812">Transmembrane</keyword>
<evidence type="ECO:0000313" key="3">
    <source>
        <dbReference type="Proteomes" id="UP000309117"/>
    </source>
</evidence>
<dbReference type="EMBL" id="SRYV01000009">
    <property type="protein sequence ID" value="TGY15339.1"/>
    <property type="molecule type" value="Genomic_DNA"/>
</dbReference>
<sequence>MKKTWNIIIKIIAIITVALSGYLMLTSDVQLKISDTHAMVKQVVREIVSDSEDQSLRYATQFLEASGLEDDLLQAFPKKYNLDLSYADLYRLSTKYDETGKITPSDLNLENSNRLEEVVNKFIVKEINQKLKEDSKQVYHIISIYRYSIFIIVLLYILGALLIIFEKYWASIPIIIATGGSFGLLWYFNTEATSSLQTIYQGIFIDISSGIWIGLILGIVIAIMWPIWLKFNSDKKVK</sequence>
<comment type="caution">
    <text evidence="2">The sequence shown here is derived from an EMBL/GenBank/DDBJ whole genome shotgun (WGS) entry which is preliminary data.</text>
</comment>
<keyword evidence="1" id="KW-0472">Membrane</keyword>
<protein>
    <submittedName>
        <fullName evidence="2">Uncharacterized protein</fullName>
    </submittedName>
</protein>
<proteinExistence type="predicted"/>
<evidence type="ECO:0000313" key="2">
    <source>
        <dbReference type="EMBL" id="TGY15339.1"/>
    </source>
</evidence>